<sequence>MMILQPNTETPISVGGRGKYLIVRSTTAPVFISADGLKPQRLESGDRIQVTEFENMFLTHHSPDTVNFDYQISDLEHKPASTSGLVVQRIIEPLKFNAKVTVTDGQKVELISPSAMTTQPDIEIAAGEKARLTTGGYRQLTIQVISDEVTTLRIGDFNVSSNRGLMVMGSSNAVGSVSLDFSGELYAYNASATHARLTVTGVKS</sequence>
<gene>
    <name evidence="1" type="ORF">VR7878_03928</name>
</gene>
<dbReference type="Proteomes" id="UP000188276">
    <property type="component" value="Unassembled WGS sequence"/>
</dbReference>
<proteinExistence type="predicted"/>
<keyword evidence="2" id="KW-1185">Reference proteome</keyword>
<organism evidence="1 2">
    <name type="scientific">Vibrio ruber (strain DSM 16370 / JCM 11486 / BCRC 17186 / CECT 7878 / LMG 23124 / VR1)</name>
    <dbReference type="NCBI Taxonomy" id="1123498"/>
    <lineage>
        <taxon>Bacteria</taxon>
        <taxon>Pseudomonadati</taxon>
        <taxon>Pseudomonadota</taxon>
        <taxon>Gammaproteobacteria</taxon>
        <taxon>Vibrionales</taxon>
        <taxon>Vibrionaceae</taxon>
        <taxon>Vibrio</taxon>
    </lineage>
</organism>
<name>A0A1R4LUM7_VIBR1</name>
<dbReference type="EMBL" id="FULE01000076">
    <property type="protein sequence ID" value="SJN60027.1"/>
    <property type="molecule type" value="Genomic_DNA"/>
</dbReference>
<evidence type="ECO:0000313" key="2">
    <source>
        <dbReference type="Proteomes" id="UP000188276"/>
    </source>
</evidence>
<dbReference type="STRING" id="1123498.VR7878_03928"/>
<reference evidence="2" key="1">
    <citation type="submission" date="2017-02" db="EMBL/GenBank/DDBJ databases">
        <authorList>
            <person name="Rodrigo-Torres L."/>
            <person name="Arahal R.D."/>
            <person name="Lucena T."/>
        </authorList>
    </citation>
    <scope>NUCLEOTIDE SEQUENCE [LARGE SCALE GENOMIC DNA]</scope>
    <source>
        <strain evidence="2">CECT 7878</strain>
    </source>
</reference>
<accession>A0A1R4LUM7</accession>
<dbReference type="RefSeq" id="WP_157371838.1">
    <property type="nucleotide sequence ID" value="NZ_FULE01000076.1"/>
</dbReference>
<dbReference type="AlphaFoldDB" id="A0A1R4LUM7"/>
<dbReference type="OrthoDB" id="5862217at2"/>
<evidence type="ECO:0000313" key="1">
    <source>
        <dbReference type="EMBL" id="SJN60027.1"/>
    </source>
</evidence>
<protein>
    <submittedName>
        <fullName evidence="1">Uncharacterized protein</fullName>
    </submittedName>
</protein>